<dbReference type="InParanoid" id="A0A369KF91"/>
<comment type="caution">
    <text evidence="2">The sequence shown here is derived from an EMBL/GenBank/DDBJ whole genome shotgun (WGS) entry which is preliminary data.</text>
</comment>
<feature type="compositionally biased region" description="Polar residues" evidence="1">
    <location>
        <begin position="1"/>
        <end position="26"/>
    </location>
</feature>
<accession>A0A369KF91</accession>
<evidence type="ECO:0000313" key="2">
    <source>
        <dbReference type="EMBL" id="RDB30443.1"/>
    </source>
</evidence>
<dbReference type="Proteomes" id="UP000076154">
    <property type="component" value="Unassembled WGS sequence"/>
</dbReference>
<gene>
    <name evidence="2" type="ORF">Hypma_007310</name>
</gene>
<sequence>MPEPHNQQLDHSPFSISSLGPATQESEVSKHFDAVTNTKVRNSPQDQINHIIVNDRERGKDICQYRGAVAVAISEYRIGIVPGRSQRGVFTMMPTYVRQEKRA</sequence>
<organism evidence="2 3">
    <name type="scientific">Hypsizygus marmoreus</name>
    <name type="common">White beech mushroom</name>
    <name type="synonym">Agaricus marmoreus</name>
    <dbReference type="NCBI Taxonomy" id="39966"/>
    <lineage>
        <taxon>Eukaryota</taxon>
        <taxon>Fungi</taxon>
        <taxon>Dikarya</taxon>
        <taxon>Basidiomycota</taxon>
        <taxon>Agaricomycotina</taxon>
        <taxon>Agaricomycetes</taxon>
        <taxon>Agaricomycetidae</taxon>
        <taxon>Agaricales</taxon>
        <taxon>Tricholomatineae</taxon>
        <taxon>Lyophyllaceae</taxon>
        <taxon>Hypsizygus</taxon>
    </lineage>
</organism>
<dbReference type="EMBL" id="LUEZ02000005">
    <property type="protein sequence ID" value="RDB30443.1"/>
    <property type="molecule type" value="Genomic_DNA"/>
</dbReference>
<reference evidence="2" key="1">
    <citation type="submission" date="2018-04" db="EMBL/GenBank/DDBJ databases">
        <title>Whole genome sequencing of Hypsizygus marmoreus.</title>
        <authorList>
            <person name="Choi I.-G."/>
            <person name="Min B."/>
            <person name="Kim J.-G."/>
            <person name="Kim S."/>
            <person name="Oh Y.-L."/>
            <person name="Kong W.-S."/>
            <person name="Park H."/>
            <person name="Jeong J."/>
            <person name="Song E.-S."/>
        </authorList>
    </citation>
    <scope>NUCLEOTIDE SEQUENCE [LARGE SCALE GENOMIC DNA]</scope>
    <source>
        <strain evidence="2">51987-8</strain>
    </source>
</reference>
<proteinExistence type="predicted"/>
<feature type="region of interest" description="Disordered" evidence="1">
    <location>
        <begin position="1"/>
        <end position="28"/>
    </location>
</feature>
<evidence type="ECO:0000256" key="1">
    <source>
        <dbReference type="SAM" id="MobiDB-lite"/>
    </source>
</evidence>
<keyword evidence="3" id="KW-1185">Reference proteome</keyword>
<dbReference type="AlphaFoldDB" id="A0A369KF91"/>
<protein>
    <submittedName>
        <fullName evidence="2">Uncharacterized protein</fullName>
    </submittedName>
</protein>
<evidence type="ECO:0000313" key="3">
    <source>
        <dbReference type="Proteomes" id="UP000076154"/>
    </source>
</evidence>
<name>A0A369KF91_HYPMA</name>